<gene>
    <name evidence="1" type="ORF">MPDQ_005993</name>
</gene>
<reference evidence="1 2" key="1">
    <citation type="submission" date="2019-06" db="EMBL/GenBank/DDBJ databases">
        <title>Wine fermentation using esterase from Monascus purpureus.</title>
        <authorList>
            <person name="Geng C."/>
            <person name="Zhang Y."/>
        </authorList>
    </citation>
    <scope>NUCLEOTIDE SEQUENCE [LARGE SCALE GENOMIC DNA]</scope>
    <source>
        <strain evidence="1">HQ1</strain>
    </source>
</reference>
<keyword evidence="2" id="KW-1185">Reference proteome</keyword>
<accession>A0A507QXP1</accession>
<sequence length="54" mass="5931">MRFIAANTSVPVPQVYNASFGDEEEEEKEEDSGIVMEESLPASNLLDISLNSKV</sequence>
<evidence type="ECO:0000313" key="1">
    <source>
        <dbReference type="EMBL" id="TQB73330.1"/>
    </source>
</evidence>
<organism evidence="1 2">
    <name type="scientific">Monascus purpureus</name>
    <name type="common">Red mold</name>
    <name type="synonym">Monascus anka</name>
    <dbReference type="NCBI Taxonomy" id="5098"/>
    <lineage>
        <taxon>Eukaryota</taxon>
        <taxon>Fungi</taxon>
        <taxon>Dikarya</taxon>
        <taxon>Ascomycota</taxon>
        <taxon>Pezizomycotina</taxon>
        <taxon>Eurotiomycetes</taxon>
        <taxon>Eurotiomycetidae</taxon>
        <taxon>Eurotiales</taxon>
        <taxon>Aspergillaceae</taxon>
        <taxon>Monascus</taxon>
    </lineage>
</organism>
<dbReference type="EMBL" id="VIFY01000047">
    <property type="protein sequence ID" value="TQB73330.1"/>
    <property type="molecule type" value="Genomic_DNA"/>
</dbReference>
<evidence type="ECO:0000313" key="2">
    <source>
        <dbReference type="Proteomes" id="UP000319663"/>
    </source>
</evidence>
<comment type="caution">
    <text evidence="1">The sequence shown here is derived from an EMBL/GenBank/DDBJ whole genome shotgun (WGS) entry which is preliminary data.</text>
</comment>
<dbReference type="Proteomes" id="UP000319663">
    <property type="component" value="Unassembled WGS sequence"/>
</dbReference>
<proteinExistence type="predicted"/>
<protein>
    <submittedName>
        <fullName evidence="1">Uncharacterized protein</fullName>
    </submittedName>
</protein>
<dbReference type="AlphaFoldDB" id="A0A507QXP1"/>
<name>A0A507QXP1_MONPU</name>